<name>A0A5B7K0Q1_PORTR</name>
<accession>A0A5B7K0Q1</accession>
<organism evidence="1 2">
    <name type="scientific">Portunus trituberculatus</name>
    <name type="common">Swimming crab</name>
    <name type="synonym">Neptunus trituberculatus</name>
    <dbReference type="NCBI Taxonomy" id="210409"/>
    <lineage>
        <taxon>Eukaryota</taxon>
        <taxon>Metazoa</taxon>
        <taxon>Ecdysozoa</taxon>
        <taxon>Arthropoda</taxon>
        <taxon>Crustacea</taxon>
        <taxon>Multicrustacea</taxon>
        <taxon>Malacostraca</taxon>
        <taxon>Eumalacostraca</taxon>
        <taxon>Eucarida</taxon>
        <taxon>Decapoda</taxon>
        <taxon>Pleocyemata</taxon>
        <taxon>Brachyura</taxon>
        <taxon>Eubrachyura</taxon>
        <taxon>Portunoidea</taxon>
        <taxon>Portunidae</taxon>
        <taxon>Portuninae</taxon>
        <taxon>Portunus</taxon>
    </lineage>
</organism>
<proteinExistence type="predicted"/>
<dbReference type="EMBL" id="VSRR010129515">
    <property type="protein sequence ID" value="MPD02003.1"/>
    <property type="molecule type" value="Genomic_DNA"/>
</dbReference>
<reference evidence="1 2" key="1">
    <citation type="submission" date="2019-05" db="EMBL/GenBank/DDBJ databases">
        <title>Another draft genome of Portunus trituberculatus and its Hox gene families provides insights of decapod evolution.</title>
        <authorList>
            <person name="Jeong J.-H."/>
            <person name="Song I."/>
            <person name="Kim S."/>
            <person name="Choi T."/>
            <person name="Kim D."/>
            <person name="Ryu S."/>
            <person name="Kim W."/>
        </authorList>
    </citation>
    <scope>NUCLEOTIDE SEQUENCE [LARGE SCALE GENOMIC DNA]</scope>
    <source>
        <tissue evidence="1">Muscle</tissue>
    </source>
</reference>
<sequence length="90" mass="9973">MLLKTPSVISVALENSHGERIKHFLRFFCGSRGRSDKISTILTGETLLQTPLLISVALEKSQGETAERLNTDMRNTSTKFAKIIGLCHVD</sequence>
<gene>
    <name evidence="1" type="ORF">E2C01_097557</name>
</gene>
<comment type="caution">
    <text evidence="1">The sequence shown here is derived from an EMBL/GenBank/DDBJ whole genome shotgun (WGS) entry which is preliminary data.</text>
</comment>
<evidence type="ECO:0000313" key="2">
    <source>
        <dbReference type="Proteomes" id="UP000324222"/>
    </source>
</evidence>
<protein>
    <submittedName>
        <fullName evidence="1">Uncharacterized protein</fullName>
    </submittedName>
</protein>
<dbReference type="Proteomes" id="UP000324222">
    <property type="component" value="Unassembled WGS sequence"/>
</dbReference>
<keyword evidence="2" id="KW-1185">Reference proteome</keyword>
<evidence type="ECO:0000313" key="1">
    <source>
        <dbReference type="EMBL" id="MPD02003.1"/>
    </source>
</evidence>
<dbReference type="AlphaFoldDB" id="A0A5B7K0Q1"/>